<dbReference type="AlphaFoldDB" id="A0A3G7UEB7"/>
<organism evidence="1 2">
    <name type="scientific">Pseudomonas synxantha</name>
    <dbReference type="NCBI Taxonomy" id="47883"/>
    <lineage>
        <taxon>Bacteria</taxon>
        <taxon>Pseudomonadati</taxon>
        <taxon>Pseudomonadota</taxon>
        <taxon>Gammaproteobacteria</taxon>
        <taxon>Pseudomonadales</taxon>
        <taxon>Pseudomonadaceae</taxon>
        <taxon>Pseudomonas</taxon>
    </lineage>
</organism>
<sequence>MVVTPADVADVSQVDKLLYGEVNVVCTDSGYTGVEMREVHPGRKFIW</sequence>
<dbReference type="Proteomes" id="UP000268696">
    <property type="component" value="Chromosome"/>
</dbReference>
<gene>
    <name evidence="1" type="ORF">C4K03_4744</name>
</gene>
<reference evidence="1 2" key="1">
    <citation type="submission" date="2018-03" db="EMBL/GenBank/DDBJ databases">
        <title>Diversity of phytobeneficial traits revealed by whole-genome analysis of worldwide-isolated phenazine-producing Pseudomonas spp.</title>
        <authorList>
            <person name="Biessy A."/>
            <person name="Novinscak A."/>
            <person name="Blom J."/>
            <person name="Leger G."/>
            <person name="Thomashow L.S."/>
            <person name="Cazorla F.M."/>
            <person name="Josic D."/>
            <person name="Filion M."/>
        </authorList>
    </citation>
    <scope>NUCLEOTIDE SEQUENCE [LARGE SCALE GENOMIC DNA]</scope>
    <source>
        <strain evidence="1 2">30B</strain>
    </source>
</reference>
<protein>
    <submittedName>
        <fullName evidence="1">Mobile element protein</fullName>
    </submittedName>
</protein>
<evidence type="ECO:0000313" key="2">
    <source>
        <dbReference type="Proteomes" id="UP000268696"/>
    </source>
</evidence>
<evidence type="ECO:0000313" key="1">
    <source>
        <dbReference type="EMBL" id="AZE56882.1"/>
    </source>
</evidence>
<dbReference type="EMBL" id="CP027754">
    <property type="protein sequence ID" value="AZE56882.1"/>
    <property type="molecule type" value="Genomic_DNA"/>
</dbReference>
<accession>A0A3G7UEB7</accession>
<name>A0A3G7UEB7_9PSED</name>
<proteinExistence type="predicted"/>